<keyword evidence="6" id="KW-0814">Transposable element</keyword>
<dbReference type="Pfam" id="PF00872">
    <property type="entry name" value="Transposase_mut"/>
    <property type="match status" value="1"/>
</dbReference>
<evidence type="ECO:0000256" key="6">
    <source>
        <dbReference type="RuleBase" id="RU365089"/>
    </source>
</evidence>
<dbReference type="PANTHER" id="PTHR33217:SF7">
    <property type="entry name" value="TRANSPOSASE FOR INSERTION SEQUENCE ELEMENT IS1081"/>
    <property type="match status" value="1"/>
</dbReference>
<dbReference type="AlphaFoldDB" id="A0A7Y2L9B4"/>
<gene>
    <name evidence="7" type="ORF">HKI81_10830</name>
</gene>
<dbReference type="GO" id="GO:0003677">
    <property type="term" value="F:DNA binding"/>
    <property type="evidence" value="ECO:0007669"/>
    <property type="project" value="UniProtKB-UniRule"/>
</dbReference>
<dbReference type="PANTHER" id="PTHR33217">
    <property type="entry name" value="TRANSPOSASE FOR INSERTION SEQUENCE ELEMENT IS1081"/>
    <property type="match status" value="1"/>
</dbReference>
<comment type="function">
    <text evidence="1 6">Required for the transposition of the insertion element.</text>
</comment>
<proteinExistence type="inferred from homology"/>
<evidence type="ECO:0000256" key="1">
    <source>
        <dbReference type="ARBA" id="ARBA00002190"/>
    </source>
</evidence>
<dbReference type="RefSeq" id="WP_170271442.1">
    <property type="nucleotide sequence ID" value="NZ_JABEQB010000037.1"/>
</dbReference>
<reference evidence="7 8" key="1">
    <citation type="submission" date="2020-04" db="EMBL/GenBank/DDBJ databases">
        <title>Draft genome sequence of Caldanaerobacter sunterraneus. strain 1523vc isolated from Griffin hot spring, Kamchatka, Russia.</title>
        <authorList>
            <person name="Toshchakov S.V."/>
            <person name="Podosokorskaya O.A."/>
            <person name="Kublanov I.V."/>
            <person name="Korzhenkov A."/>
            <person name="Patrushev M.V."/>
        </authorList>
    </citation>
    <scope>NUCLEOTIDE SEQUENCE [LARGE SCALE GENOMIC DNA]</scope>
    <source>
        <strain evidence="7 8">1523vc</strain>
    </source>
</reference>
<comment type="caution">
    <text evidence="7">The sequence shown here is derived from an EMBL/GenBank/DDBJ whole genome shotgun (WGS) entry which is preliminary data.</text>
</comment>
<keyword evidence="4 6" id="KW-0238">DNA-binding</keyword>
<evidence type="ECO:0000313" key="8">
    <source>
        <dbReference type="Proteomes" id="UP000529861"/>
    </source>
</evidence>
<protein>
    <recommendedName>
        <fullName evidence="6">Mutator family transposase</fullName>
    </recommendedName>
</protein>
<dbReference type="EMBL" id="JABEQB010000037">
    <property type="protein sequence ID" value="NNG67695.1"/>
    <property type="molecule type" value="Genomic_DNA"/>
</dbReference>
<dbReference type="InterPro" id="IPR001207">
    <property type="entry name" value="Transposase_mutator"/>
</dbReference>
<evidence type="ECO:0000256" key="3">
    <source>
        <dbReference type="ARBA" id="ARBA00022578"/>
    </source>
</evidence>
<dbReference type="PROSITE" id="PS01007">
    <property type="entry name" value="TRANSPOSASE_MUTATOR"/>
    <property type="match status" value="1"/>
</dbReference>
<dbReference type="GO" id="GO:0004803">
    <property type="term" value="F:transposase activity"/>
    <property type="evidence" value="ECO:0007669"/>
    <property type="project" value="UniProtKB-UniRule"/>
</dbReference>
<dbReference type="GO" id="GO:0006313">
    <property type="term" value="P:DNA transposition"/>
    <property type="evidence" value="ECO:0007669"/>
    <property type="project" value="UniProtKB-UniRule"/>
</dbReference>
<keyword evidence="3 6" id="KW-0815">Transposition</keyword>
<evidence type="ECO:0000256" key="4">
    <source>
        <dbReference type="ARBA" id="ARBA00023125"/>
    </source>
</evidence>
<dbReference type="NCBIfam" id="NF033543">
    <property type="entry name" value="transpos_IS256"/>
    <property type="match status" value="1"/>
</dbReference>
<keyword evidence="5 6" id="KW-0233">DNA recombination</keyword>
<sequence length="409" mass="47326">MNKNEIYETAKNMAVEQVLNMYCSKDDPNRPALKQLLENLLDCFMLSERSVYLAKNDNDKGNGFYDRKLATPVGSLEISVPRTRTGNFRPSILPDRYKRVDSSYTDLLMSLVVNGYSESSLVQTLKALNLPYSENEILKIKEDLKNELQLFKQRELPTSAFALIIDGYHCEVKDNSKVKQATCYVVLGIDLEGKKDIFGVYTFFGKENKADWMKVFEDLITRGLKEILIVISDDFPGIIDAVKLAYPLADHQLCFVHLQRNVRKHMTKEDASAFNKSLDRLRISSSDFDEAVLKFKELCDGYLSKYPRFIKAISEKAEFYLAHMKYPEELRKHIYTTNAVESVNSMIEKIRVNSGGYFQSVEVLEINIYLQRENLRRTKWKNGVPNIRKCINNITQLYNLRYKLETQNS</sequence>
<evidence type="ECO:0000256" key="2">
    <source>
        <dbReference type="ARBA" id="ARBA00010961"/>
    </source>
</evidence>
<evidence type="ECO:0000313" key="7">
    <source>
        <dbReference type="EMBL" id="NNG67695.1"/>
    </source>
</evidence>
<evidence type="ECO:0000256" key="5">
    <source>
        <dbReference type="ARBA" id="ARBA00023172"/>
    </source>
</evidence>
<comment type="similarity">
    <text evidence="2 6">Belongs to the transposase mutator family.</text>
</comment>
<dbReference type="Proteomes" id="UP000529861">
    <property type="component" value="Unassembled WGS sequence"/>
</dbReference>
<accession>A0A7Y2L9B4</accession>
<name>A0A7Y2L9B4_9THEO</name>
<organism evidence="7 8">
    <name type="scientific">Caldanaerobacter subterraneus</name>
    <dbReference type="NCBI Taxonomy" id="911092"/>
    <lineage>
        <taxon>Bacteria</taxon>
        <taxon>Bacillati</taxon>
        <taxon>Bacillota</taxon>
        <taxon>Clostridia</taxon>
        <taxon>Thermoanaerobacterales</taxon>
        <taxon>Thermoanaerobacteraceae</taxon>
        <taxon>Caldanaerobacter</taxon>
    </lineage>
</organism>